<dbReference type="EMBL" id="KQ976662">
    <property type="protein sequence ID" value="KYM78418.1"/>
    <property type="molecule type" value="Genomic_DNA"/>
</dbReference>
<feature type="compositionally biased region" description="Basic and acidic residues" evidence="1">
    <location>
        <begin position="146"/>
        <end position="175"/>
    </location>
</feature>
<keyword evidence="3" id="KW-1185">Reference proteome</keyword>
<protein>
    <submittedName>
        <fullName evidence="2">Uncharacterized protein</fullName>
    </submittedName>
</protein>
<feature type="region of interest" description="Disordered" evidence="1">
    <location>
        <begin position="121"/>
        <end position="178"/>
    </location>
</feature>
<name>A0A195B1P8_9HYME</name>
<feature type="compositionally biased region" description="Polar residues" evidence="1">
    <location>
        <begin position="136"/>
        <end position="145"/>
    </location>
</feature>
<reference evidence="2 3" key="1">
    <citation type="submission" date="2015-09" db="EMBL/GenBank/DDBJ databases">
        <title>Atta colombica WGS genome.</title>
        <authorList>
            <person name="Nygaard S."/>
            <person name="Hu H."/>
            <person name="Boomsma J."/>
            <person name="Zhang G."/>
        </authorList>
    </citation>
    <scope>NUCLEOTIDE SEQUENCE [LARGE SCALE GENOMIC DNA]</scope>
    <source>
        <strain evidence="2">Treedump-2</strain>
        <tissue evidence="2">Whole body</tissue>
    </source>
</reference>
<organism evidence="2 3">
    <name type="scientific">Atta colombica</name>
    <dbReference type="NCBI Taxonomy" id="520822"/>
    <lineage>
        <taxon>Eukaryota</taxon>
        <taxon>Metazoa</taxon>
        <taxon>Ecdysozoa</taxon>
        <taxon>Arthropoda</taxon>
        <taxon>Hexapoda</taxon>
        <taxon>Insecta</taxon>
        <taxon>Pterygota</taxon>
        <taxon>Neoptera</taxon>
        <taxon>Endopterygota</taxon>
        <taxon>Hymenoptera</taxon>
        <taxon>Apocrita</taxon>
        <taxon>Aculeata</taxon>
        <taxon>Formicoidea</taxon>
        <taxon>Formicidae</taxon>
        <taxon>Myrmicinae</taxon>
        <taxon>Atta</taxon>
    </lineage>
</organism>
<dbReference type="Proteomes" id="UP000078540">
    <property type="component" value="Unassembled WGS sequence"/>
</dbReference>
<evidence type="ECO:0000313" key="3">
    <source>
        <dbReference type="Proteomes" id="UP000078540"/>
    </source>
</evidence>
<dbReference type="AlphaFoldDB" id="A0A195B1P8"/>
<accession>A0A195B1P8</accession>
<feature type="compositionally biased region" description="Basic and acidic residues" evidence="1">
    <location>
        <begin position="121"/>
        <end position="135"/>
    </location>
</feature>
<evidence type="ECO:0000313" key="2">
    <source>
        <dbReference type="EMBL" id="KYM78418.1"/>
    </source>
</evidence>
<evidence type="ECO:0000256" key="1">
    <source>
        <dbReference type="SAM" id="MobiDB-lite"/>
    </source>
</evidence>
<gene>
    <name evidence="2" type="ORF">ALC53_11073</name>
</gene>
<proteinExistence type="predicted"/>
<sequence>MKTVRLFISAIVPRDGASQYFAPFRRDAEKGAPDRRDVAAEERNGHEQPVAFTVRQDISTCLSSNSAATRDSTQHPHATCCNLRTYDCSKIFASNELSRAFTFESRAASLLKNYETELYARDSRETRPTHFDRSSAEGSMTTDVQSEQHREKERERGEESHGATVEERERERERTNNQNTRVIIDANIYPTDKEQIDIREPGLLYSLSSVDVQYITPVRVG</sequence>